<reference evidence="1 2" key="1">
    <citation type="submission" date="2024-03" db="EMBL/GenBank/DDBJ databases">
        <authorList>
            <person name="Jo J.-H."/>
        </authorList>
    </citation>
    <scope>NUCLEOTIDE SEQUENCE [LARGE SCALE GENOMIC DNA]</scope>
    <source>
        <strain evidence="1 2">PS1R-30</strain>
    </source>
</reference>
<sequence>MSRFEGQMRAQRGLKALSIQATKAADAADDDLLFSIISKDELLVTIDLRPYRDGDATLGLCGSPGLIIEMLPYIKKNVIIKKRSRKAIGLWIGKVVKEFFFFLSKIEIETARKIRSFSEMCEYDGILLKRYLMERGGDQSSRKKIYTKIYSMIREVRPNSAKKLIWPSYIVSQSARVHTDIDPRAIREVYHTCKRIIEAHDVSQDRIMGWVTGAVPETDVRCRLGRSVWEHLYNKILQPELIDRAKRSAENQKFQKLKDEIGLRDYSELTYCFAPSAIEVTASILIVSMETGWIDAIHGIDLEADWYANRSTQSSVLTRSTDTVVIYATRPKTGGEVVGIGMAGSRYRSFQLIKRLEEKSQFLRLCLKIKLDDLALLPESEKIKAEILEIKHKLRSPWIYYAHQLGVGSNCVGISSAPKLDQVMARILEKTVDNLAPRKRQDQKLVSSIRSLTWSDMRDAFAEHIYQSSGGNIYVLRNALNHKNIQVSKAYINQRKQIKARFDAFRCVVESALGELKNHRPIDPTILFLTANGGIISQEDRDRLKRFRSRMGMGCSDPRQPDAHLAQGHKKGAICTVQRCILCSKGVIFSESFRYIAKRYGDLLWLRENISPQRWLTSSFWWEINAVELVRDKIFRHRSSEFDKVAKERLYHVKAGEEFVFDDPGCGGVVHWDEQ</sequence>
<accession>A0ABU8RWW5</accession>
<evidence type="ECO:0008006" key="3">
    <source>
        <dbReference type="Google" id="ProtNLM"/>
    </source>
</evidence>
<dbReference type="Proteomes" id="UP001361239">
    <property type="component" value="Unassembled WGS sequence"/>
</dbReference>
<evidence type="ECO:0000313" key="1">
    <source>
        <dbReference type="EMBL" id="MEJ5977580.1"/>
    </source>
</evidence>
<dbReference type="RefSeq" id="WP_339587512.1">
    <property type="nucleotide sequence ID" value="NZ_JBBHJZ010000002.1"/>
</dbReference>
<keyword evidence="2" id="KW-1185">Reference proteome</keyword>
<proteinExistence type="predicted"/>
<organism evidence="1 2">
    <name type="scientific">Novosphingobium anseongense</name>
    <dbReference type="NCBI Taxonomy" id="3133436"/>
    <lineage>
        <taxon>Bacteria</taxon>
        <taxon>Pseudomonadati</taxon>
        <taxon>Pseudomonadota</taxon>
        <taxon>Alphaproteobacteria</taxon>
        <taxon>Sphingomonadales</taxon>
        <taxon>Sphingomonadaceae</taxon>
        <taxon>Novosphingobium</taxon>
    </lineage>
</organism>
<dbReference type="EMBL" id="JBBHJZ010000002">
    <property type="protein sequence ID" value="MEJ5977580.1"/>
    <property type="molecule type" value="Genomic_DNA"/>
</dbReference>
<comment type="caution">
    <text evidence="1">The sequence shown here is derived from an EMBL/GenBank/DDBJ whole genome shotgun (WGS) entry which is preliminary data.</text>
</comment>
<protein>
    <recommendedName>
        <fullName evidence="3">Tyr recombinase domain-containing protein</fullName>
    </recommendedName>
</protein>
<evidence type="ECO:0000313" key="2">
    <source>
        <dbReference type="Proteomes" id="UP001361239"/>
    </source>
</evidence>
<gene>
    <name evidence="1" type="ORF">WG901_13100</name>
</gene>
<name>A0ABU8RWW5_9SPHN</name>